<dbReference type="InterPro" id="IPR050482">
    <property type="entry name" value="Sensor_HK_TwoCompSys"/>
</dbReference>
<evidence type="ECO:0000256" key="6">
    <source>
        <dbReference type="ARBA" id="ARBA00022777"/>
    </source>
</evidence>
<protein>
    <recommendedName>
        <fullName evidence="2">histidine kinase</fullName>
        <ecNumber evidence="2">2.7.13.3</ecNumber>
    </recommendedName>
</protein>
<evidence type="ECO:0000256" key="9">
    <source>
        <dbReference type="SAM" id="Phobius"/>
    </source>
</evidence>
<evidence type="ECO:0000256" key="3">
    <source>
        <dbReference type="ARBA" id="ARBA00022553"/>
    </source>
</evidence>
<dbReference type="CDD" id="cd16917">
    <property type="entry name" value="HATPase_UhpB-NarQ-NarX-like"/>
    <property type="match status" value="1"/>
</dbReference>
<dbReference type="GO" id="GO:0016020">
    <property type="term" value="C:membrane"/>
    <property type="evidence" value="ECO:0007669"/>
    <property type="project" value="InterPro"/>
</dbReference>
<keyword evidence="7" id="KW-0067">ATP-binding</keyword>
<feature type="transmembrane region" description="Helical" evidence="9">
    <location>
        <begin position="6"/>
        <end position="30"/>
    </location>
</feature>
<gene>
    <name evidence="12" type="ORF">BJ982_001508</name>
</gene>
<dbReference type="GO" id="GO:0005524">
    <property type="term" value="F:ATP binding"/>
    <property type="evidence" value="ECO:0007669"/>
    <property type="project" value="UniProtKB-KW"/>
</dbReference>
<evidence type="ECO:0000256" key="8">
    <source>
        <dbReference type="ARBA" id="ARBA00023012"/>
    </source>
</evidence>
<evidence type="ECO:0000256" key="4">
    <source>
        <dbReference type="ARBA" id="ARBA00022679"/>
    </source>
</evidence>
<accession>A0A7W7D4S0</accession>
<evidence type="ECO:0000259" key="11">
    <source>
        <dbReference type="Pfam" id="PF23539"/>
    </source>
</evidence>
<dbReference type="InterPro" id="IPR011712">
    <property type="entry name" value="Sig_transdc_His_kin_sub3_dim/P"/>
</dbReference>
<feature type="transmembrane region" description="Helical" evidence="9">
    <location>
        <begin position="51"/>
        <end position="67"/>
    </location>
</feature>
<sequence length="364" mass="39291">MRFQPILVDVLLAVVLTGLMVATVVAYGGADPFAFALILLMIAPIAVRQRAPVIMMCLMLGALAVYATLNDDMFINTGVGILVAMFTVATLRPRWVAALMFTATTSVMILIYLRLSPAMTWPELVQAVVIVLVAWGLGEGTRRWGEQVERLAERATQAAADERIRIARELHDVVAHHMSVVSLQAGVAQYVLDSDLATARRAIATVGDTSREALTEMRRLLDVLRIDGHGELGPQPGLADLDGLVARMRRAGVPVDVEVRGKQRPLAPGPDLCAYRVAQESLTNILKHAGPATARVTLDYTVHHLLTLEIVNTGDPPPPPVPGHTPRGIHNMRERAELYGGTVTAGPVDGGFGVVLRLPTGRDR</sequence>
<evidence type="ECO:0000259" key="10">
    <source>
        <dbReference type="Pfam" id="PF07730"/>
    </source>
</evidence>
<dbReference type="Proteomes" id="UP000542210">
    <property type="component" value="Unassembled WGS sequence"/>
</dbReference>
<dbReference type="Pfam" id="PF07730">
    <property type="entry name" value="HisKA_3"/>
    <property type="match status" value="1"/>
</dbReference>
<dbReference type="RefSeq" id="WP_203959051.1">
    <property type="nucleotide sequence ID" value="NZ_BOOV01000010.1"/>
</dbReference>
<dbReference type="GO" id="GO:0046983">
    <property type="term" value="F:protein dimerization activity"/>
    <property type="evidence" value="ECO:0007669"/>
    <property type="project" value="InterPro"/>
</dbReference>
<dbReference type="InterPro" id="IPR036890">
    <property type="entry name" value="HATPase_C_sf"/>
</dbReference>
<evidence type="ECO:0000256" key="5">
    <source>
        <dbReference type="ARBA" id="ARBA00022741"/>
    </source>
</evidence>
<dbReference type="EC" id="2.7.13.3" evidence="2"/>
<dbReference type="EMBL" id="JACHND010000001">
    <property type="protein sequence ID" value="MBB4699964.1"/>
    <property type="molecule type" value="Genomic_DNA"/>
</dbReference>
<keyword evidence="13" id="KW-1185">Reference proteome</keyword>
<dbReference type="Pfam" id="PF23539">
    <property type="entry name" value="DUF7134"/>
    <property type="match status" value="1"/>
</dbReference>
<evidence type="ECO:0000313" key="12">
    <source>
        <dbReference type="EMBL" id="MBB4699964.1"/>
    </source>
</evidence>
<evidence type="ECO:0000313" key="13">
    <source>
        <dbReference type="Proteomes" id="UP000542210"/>
    </source>
</evidence>
<keyword evidence="6 12" id="KW-0418">Kinase</keyword>
<keyword evidence="9" id="KW-0812">Transmembrane</keyword>
<feature type="domain" description="DUF7134" evidence="11">
    <location>
        <begin position="2"/>
        <end position="142"/>
    </location>
</feature>
<dbReference type="PANTHER" id="PTHR24421">
    <property type="entry name" value="NITRATE/NITRITE SENSOR PROTEIN NARX-RELATED"/>
    <property type="match status" value="1"/>
</dbReference>
<keyword evidence="4" id="KW-0808">Transferase</keyword>
<dbReference type="GO" id="GO:0000155">
    <property type="term" value="F:phosphorelay sensor kinase activity"/>
    <property type="evidence" value="ECO:0007669"/>
    <property type="project" value="InterPro"/>
</dbReference>
<evidence type="ECO:0000256" key="2">
    <source>
        <dbReference type="ARBA" id="ARBA00012438"/>
    </source>
</evidence>
<dbReference type="AlphaFoldDB" id="A0A7W7D4S0"/>
<evidence type="ECO:0000256" key="7">
    <source>
        <dbReference type="ARBA" id="ARBA00022840"/>
    </source>
</evidence>
<dbReference type="Gene3D" id="1.20.5.1930">
    <property type="match status" value="1"/>
</dbReference>
<keyword evidence="3" id="KW-0597">Phosphoprotein</keyword>
<keyword evidence="8" id="KW-0902">Two-component regulatory system</keyword>
<dbReference type="PANTHER" id="PTHR24421:SF10">
    <property type="entry name" value="NITRATE_NITRITE SENSOR PROTEIN NARQ"/>
    <property type="match status" value="1"/>
</dbReference>
<evidence type="ECO:0000256" key="1">
    <source>
        <dbReference type="ARBA" id="ARBA00000085"/>
    </source>
</evidence>
<keyword evidence="9" id="KW-1133">Transmembrane helix</keyword>
<feature type="transmembrane region" description="Helical" evidence="9">
    <location>
        <begin position="96"/>
        <end position="113"/>
    </location>
</feature>
<comment type="catalytic activity">
    <reaction evidence="1">
        <text>ATP + protein L-histidine = ADP + protein N-phospho-L-histidine.</text>
        <dbReference type="EC" id="2.7.13.3"/>
    </reaction>
</comment>
<dbReference type="InterPro" id="IPR055558">
    <property type="entry name" value="DUF7134"/>
</dbReference>
<comment type="caution">
    <text evidence="12">The sequence shown here is derived from an EMBL/GenBank/DDBJ whole genome shotgun (WGS) entry which is preliminary data.</text>
</comment>
<feature type="domain" description="Signal transduction histidine kinase subgroup 3 dimerisation and phosphoacceptor" evidence="10">
    <location>
        <begin position="162"/>
        <end position="225"/>
    </location>
</feature>
<proteinExistence type="predicted"/>
<dbReference type="Gene3D" id="3.30.565.10">
    <property type="entry name" value="Histidine kinase-like ATPase, C-terminal domain"/>
    <property type="match status" value="1"/>
</dbReference>
<dbReference type="SUPFAM" id="SSF55874">
    <property type="entry name" value="ATPase domain of HSP90 chaperone/DNA topoisomerase II/histidine kinase"/>
    <property type="match status" value="1"/>
</dbReference>
<feature type="transmembrane region" description="Helical" evidence="9">
    <location>
        <begin position="73"/>
        <end position="91"/>
    </location>
</feature>
<reference evidence="12 13" key="1">
    <citation type="submission" date="2020-08" db="EMBL/GenBank/DDBJ databases">
        <title>Sequencing the genomes of 1000 actinobacteria strains.</title>
        <authorList>
            <person name="Klenk H.-P."/>
        </authorList>
    </citation>
    <scope>NUCLEOTIDE SEQUENCE [LARGE SCALE GENOMIC DNA]</scope>
    <source>
        <strain evidence="12 13">DSM 45784</strain>
    </source>
</reference>
<keyword evidence="5" id="KW-0547">Nucleotide-binding</keyword>
<name>A0A7W7D4S0_9ACTN</name>
<keyword evidence="9" id="KW-0472">Membrane</keyword>
<organism evidence="12 13">
    <name type="scientific">Sphaerisporangium siamense</name>
    <dbReference type="NCBI Taxonomy" id="795645"/>
    <lineage>
        <taxon>Bacteria</taxon>
        <taxon>Bacillati</taxon>
        <taxon>Actinomycetota</taxon>
        <taxon>Actinomycetes</taxon>
        <taxon>Streptosporangiales</taxon>
        <taxon>Streptosporangiaceae</taxon>
        <taxon>Sphaerisporangium</taxon>
    </lineage>
</organism>